<accession>A0A9P6MSD7</accession>
<feature type="region of interest" description="Disordered" evidence="4">
    <location>
        <begin position="39"/>
        <end position="73"/>
    </location>
</feature>
<comment type="caution">
    <text evidence="6">The sequence shown here is derived from an EMBL/GenBank/DDBJ whole genome shotgun (WGS) entry which is preliminary data.</text>
</comment>
<dbReference type="Proteomes" id="UP000703661">
    <property type="component" value="Unassembled WGS sequence"/>
</dbReference>
<proteinExistence type="inferred from homology"/>
<dbReference type="Pfam" id="PF05198">
    <property type="entry name" value="IF3_N"/>
    <property type="match status" value="1"/>
</dbReference>
<dbReference type="GO" id="GO:0003743">
    <property type="term" value="F:translation initiation factor activity"/>
    <property type="evidence" value="ECO:0007669"/>
    <property type="project" value="UniProtKB-KW"/>
</dbReference>
<evidence type="ECO:0000256" key="2">
    <source>
        <dbReference type="ARBA" id="ARBA00022540"/>
    </source>
</evidence>
<evidence type="ECO:0000256" key="4">
    <source>
        <dbReference type="SAM" id="MobiDB-lite"/>
    </source>
</evidence>
<sequence length="297" mass="33586">MIPIRCAAFTLSRARTSAQFASYTTRSNGAAFLNNLDFLAPAPSQPRPVQQTKPNSLQSQQPPQSSNKTSTPPLAVSLADLEDLDDLDVKSPPKRVNKFASVEAKDSKDNKDNKDDEDKGPSLDRLRRDEEIRSLWIQYITPEGNQGQKRLAHVLKSFDRSQYYLIEVNPSADPPVCKLFSKKVLYKKAKEAKQAKKASALTTKELQLHWGTDAHDLDHKLSKFRGFLEKGHRLEIQINGRRGKNTTAAERDAIMERVRAEFEPVSKYVRKMEWITPTSVTMLLQGVPQKVEKTKEV</sequence>
<dbReference type="InterPro" id="IPR001288">
    <property type="entry name" value="Translation_initiation_fac_3"/>
</dbReference>
<dbReference type="SUPFAM" id="SSF54364">
    <property type="entry name" value="Translation initiation factor IF3, N-terminal domain"/>
    <property type="match status" value="1"/>
</dbReference>
<evidence type="ECO:0000313" key="6">
    <source>
        <dbReference type="EMBL" id="KAG0011936.1"/>
    </source>
</evidence>
<organism evidence="6 7">
    <name type="scientific">Entomortierella chlamydospora</name>
    <dbReference type="NCBI Taxonomy" id="101097"/>
    <lineage>
        <taxon>Eukaryota</taxon>
        <taxon>Fungi</taxon>
        <taxon>Fungi incertae sedis</taxon>
        <taxon>Mucoromycota</taxon>
        <taxon>Mortierellomycotina</taxon>
        <taxon>Mortierellomycetes</taxon>
        <taxon>Mortierellales</taxon>
        <taxon>Mortierellaceae</taxon>
        <taxon>Entomortierella</taxon>
    </lineage>
</organism>
<dbReference type="InterPro" id="IPR019814">
    <property type="entry name" value="Translation_initiation_fac_3_N"/>
</dbReference>
<evidence type="ECO:0000256" key="1">
    <source>
        <dbReference type="ARBA" id="ARBA00005439"/>
    </source>
</evidence>
<dbReference type="OrthoDB" id="21573at2759"/>
<feature type="compositionally biased region" description="Basic and acidic residues" evidence="4">
    <location>
        <begin position="103"/>
        <end position="126"/>
    </location>
</feature>
<dbReference type="InterPro" id="IPR036788">
    <property type="entry name" value="T_IF-3_C_sf"/>
</dbReference>
<evidence type="ECO:0000256" key="3">
    <source>
        <dbReference type="ARBA" id="ARBA00022917"/>
    </source>
</evidence>
<dbReference type="GO" id="GO:0032790">
    <property type="term" value="P:ribosome disassembly"/>
    <property type="evidence" value="ECO:0007669"/>
    <property type="project" value="TreeGrafter"/>
</dbReference>
<dbReference type="InterPro" id="IPR036787">
    <property type="entry name" value="T_IF-3_N_sf"/>
</dbReference>
<dbReference type="NCBIfam" id="TIGR00168">
    <property type="entry name" value="infC"/>
    <property type="match status" value="1"/>
</dbReference>
<dbReference type="GO" id="GO:0070124">
    <property type="term" value="P:mitochondrial translational initiation"/>
    <property type="evidence" value="ECO:0007669"/>
    <property type="project" value="TreeGrafter"/>
</dbReference>
<dbReference type="PANTHER" id="PTHR10938:SF0">
    <property type="entry name" value="TRANSLATION INITIATION FACTOR IF-3, MITOCHONDRIAL"/>
    <property type="match status" value="1"/>
</dbReference>
<name>A0A9P6MSD7_9FUNG</name>
<keyword evidence="3" id="KW-0648">Protein biosynthesis</keyword>
<feature type="compositionally biased region" description="Low complexity" evidence="4">
    <location>
        <begin position="53"/>
        <end position="73"/>
    </location>
</feature>
<protein>
    <recommendedName>
        <fullName evidence="5">Translation initiation factor 3 N-terminal domain-containing protein</fullName>
    </recommendedName>
</protein>
<dbReference type="Gene3D" id="3.30.110.10">
    <property type="entry name" value="Translation initiation factor 3 (IF-3), C-terminal domain"/>
    <property type="match status" value="1"/>
</dbReference>
<dbReference type="EMBL" id="JAAAID010001064">
    <property type="protein sequence ID" value="KAG0011936.1"/>
    <property type="molecule type" value="Genomic_DNA"/>
</dbReference>
<keyword evidence="2" id="KW-0396">Initiation factor</keyword>
<feature type="domain" description="Translation initiation factor 3 N-terminal" evidence="5">
    <location>
        <begin position="129"/>
        <end position="195"/>
    </location>
</feature>
<dbReference type="AlphaFoldDB" id="A0A9P6MSD7"/>
<evidence type="ECO:0000259" key="5">
    <source>
        <dbReference type="Pfam" id="PF05198"/>
    </source>
</evidence>
<comment type="similarity">
    <text evidence="1">Belongs to the IF-3 family.</text>
</comment>
<reference evidence="6" key="1">
    <citation type="journal article" date="2020" name="Fungal Divers.">
        <title>Resolving the Mortierellaceae phylogeny through synthesis of multi-gene phylogenetics and phylogenomics.</title>
        <authorList>
            <person name="Vandepol N."/>
            <person name="Liber J."/>
            <person name="Desiro A."/>
            <person name="Na H."/>
            <person name="Kennedy M."/>
            <person name="Barry K."/>
            <person name="Grigoriev I.V."/>
            <person name="Miller A.N."/>
            <person name="O'Donnell K."/>
            <person name="Stajich J.E."/>
            <person name="Bonito G."/>
        </authorList>
    </citation>
    <scope>NUCLEOTIDE SEQUENCE</scope>
    <source>
        <strain evidence="6">NRRL 2769</strain>
    </source>
</reference>
<dbReference type="PANTHER" id="PTHR10938">
    <property type="entry name" value="TRANSLATION INITIATION FACTOR IF-3"/>
    <property type="match status" value="1"/>
</dbReference>
<dbReference type="GO" id="GO:0005739">
    <property type="term" value="C:mitochondrion"/>
    <property type="evidence" value="ECO:0007669"/>
    <property type="project" value="TreeGrafter"/>
</dbReference>
<dbReference type="SUPFAM" id="SSF55200">
    <property type="entry name" value="Translation initiation factor IF3, C-terminal domain"/>
    <property type="match status" value="1"/>
</dbReference>
<gene>
    <name evidence="6" type="ORF">BGZ80_000322</name>
</gene>
<dbReference type="GO" id="GO:0043022">
    <property type="term" value="F:ribosome binding"/>
    <property type="evidence" value="ECO:0007669"/>
    <property type="project" value="TreeGrafter"/>
</dbReference>
<keyword evidence="7" id="KW-1185">Reference proteome</keyword>
<feature type="region of interest" description="Disordered" evidence="4">
    <location>
        <begin position="86"/>
        <end position="126"/>
    </location>
</feature>
<evidence type="ECO:0000313" key="7">
    <source>
        <dbReference type="Proteomes" id="UP000703661"/>
    </source>
</evidence>
<dbReference type="Gene3D" id="3.10.20.80">
    <property type="entry name" value="Translation initiation factor 3 (IF-3), N-terminal domain"/>
    <property type="match status" value="1"/>
</dbReference>